<reference evidence="4 5" key="1">
    <citation type="journal article" date="2023" name="bioRxiv">
        <title>Genome report: Whole genome sequence and annotation of Penstemon davidsonii.</title>
        <authorList>
            <person name="Ostevik K.L."/>
            <person name="Alabady M."/>
            <person name="Zhang M."/>
            <person name="Rausher M.D."/>
        </authorList>
    </citation>
    <scope>NUCLEOTIDE SEQUENCE [LARGE SCALE GENOMIC DNA]</scope>
    <source>
        <strain evidence="4">DNT005</strain>
        <tissue evidence="4">Whole leaf</tissue>
    </source>
</reference>
<feature type="domain" description="AIG1-type G" evidence="3">
    <location>
        <begin position="1109"/>
        <end position="1333"/>
    </location>
</feature>
<feature type="compositionally biased region" description="Acidic residues" evidence="2">
    <location>
        <begin position="274"/>
        <end position="287"/>
    </location>
</feature>
<dbReference type="InterPro" id="IPR027417">
    <property type="entry name" value="P-loop_NTPase"/>
</dbReference>
<feature type="compositionally biased region" description="Basic and acidic residues" evidence="2">
    <location>
        <begin position="531"/>
        <end position="564"/>
    </location>
</feature>
<proteinExistence type="predicted"/>
<feature type="region of interest" description="Disordered" evidence="2">
    <location>
        <begin position="512"/>
        <end position="738"/>
    </location>
</feature>
<evidence type="ECO:0000256" key="2">
    <source>
        <dbReference type="SAM" id="MobiDB-lite"/>
    </source>
</evidence>
<dbReference type="NCBIfam" id="TIGR00991">
    <property type="entry name" value="3a0901s02IAP34"/>
    <property type="match status" value="1"/>
</dbReference>
<feature type="compositionally biased region" description="Polar residues" evidence="2">
    <location>
        <begin position="761"/>
        <end position="783"/>
    </location>
</feature>
<keyword evidence="1" id="KW-0547">Nucleotide-binding</keyword>
<dbReference type="InterPro" id="IPR006703">
    <property type="entry name" value="G_AIG1"/>
</dbReference>
<feature type="compositionally biased region" description="Basic and acidic residues" evidence="2">
    <location>
        <begin position="585"/>
        <end position="597"/>
    </location>
</feature>
<dbReference type="SUPFAM" id="SSF52540">
    <property type="entry name" value="P-loop containing nucleoside triphosphate hydrolases"/>
    <property type="match status" value="1"/>
</dbReference>
<sequence length="1375" mass="151721">MEAVIDADARPDYIEFQIFPSQNRFDASVCCVNKKEKVASGLLEHLLLHSPEAKDLHSKGSNVKYRLTPPDNTHDFKWFKKTTLIRFLDIIGSSKILDITNSVKNEISQLEEARRFHISLYAKGTGYQIQGGESDSSYLNGTSSAPQAEVSDASKNELLRAIDLRLTALKGELTLAFDQAVGSSRLSVEEMTDLEKFSYHFGSTILRDSLHKHIELIRRNPVLDNSSSKESSESDRVRVNGTKQNTKSLSLGTPVVYGVSPAKVAQIERQSSTESDDSSFSSEEEQPSVERSRTLIRSASPRRSASPMRRIQIGRSGSRRSTAITVKSLNYIPARDKSFLLKDPSENDSDEEGSEQTPKKSENNAKRMSVQDKINMFENKQKDKTVDIQKAKSLLNATVSANKSVLRRWSSGICEDSSHCPEDIISENAAPQVQNGSDGAANSSPEPEAEPCGLDVKSNSPENRAYSPVAVQEETLSAESTNVDEKLNASAEWSRQKEAELNELLMKMMENKPVKSPNVVPDSSKWQSLPAERRGGLYDNYKEKRDDKLRGETAKKKAEKDKQFKAMQQVLDARKSQLTSAKASDAGKKRNMKELQKSHKKVSQPAIPKTESPKPGVVKKTTARSSSMPATRKSWPAMPSPRAAGASSPKTPAPITPTGTIPTRRRSQPAPVVSRPTPKVETSEPRKKAVKSNQVDSKKTIKSATEKKQQSMTKPSKPAKSKVQTASEESVSSAKPSLYNKVTRKGSVVPLESKPFLRKGSGTSSSGNPVVTIKASSHPQEPTKNFEDLIPVVENARVSDSSDPVTQHEEIGAEELKTHPVLASETSSISPQKFEDVESFSPVKPTCANVFDSVVEPEFKADIEEESTISPTAWVEIEEHEDQPLACETGSPAFVAPVRVSSPRVRHSLSQMLLEETSEPDIIDWGNAENPPTMVYQKDAPKGLKRLLKFARKSKTDTNSTGWSSPPVFSEGEDDSEDSKVVSKKNSENLLKKATLHSMNNGHQNISYETFQNTSTDYERPAQANITKFSGQTLSQQLQEGHALASSVTSTKGFGTVHVVIHGLLLVHYLKLLQMSAQIIKEWSAIHQFPAATQEKLVDLLAKLKNQDVNTLTILVLGKCGVGKSSTVNSIIGERVVTVSAFQSETPRPVMVSRTRAGFTLNIIDTPGLVEGGYVSDQVLEIIKRFLMNKTIDVLLYVDRLDAYRVDNLDKQIVKAITDSFGKEIWHKAMVVLTHAQLSPPDALSYEEFFSRRSESLLKCVRQGARISKKDVQKFAIPVALVENSGRCNKNEFDEKIIPSGTPWIPNLVQVITDVALNGEKGIPVDKKLIEGPNANDRGKIYIPLILAIQYFFVIKPIQKSIKDDVAREAKPSWA</sequence>
<evidence type="ECO:0000256" key="1">
    <source>
        <dbReference type="ARBA" id="ARBA00022741"/>
    </source>
</evidence>
<comment type="caution">
    <text evidence="4">The sequence shown here is derived from an EMBL/GenBank/DDBJ whole genome shotgun (WGS) entry which is preliminary data.</text>
</comment>
<feature type="compositionally biased region" description="Polar residues" evidence="2">
    <location>
        <begin position="722"/>
        <end position="735"/>
    </location>
</feature>
<dbReference type="EMBL" id="JAYDYQ010002686">
    <property type="protein sequence ID" value="KAK4480653.1"/>
    <property type="molecule type" value="Genomic_DNA"/>
</dbReference>
<feature type="region of interest" description="Disordered" evidence="2">
    <location>
        <begin position="955"/>
        <end position="985"/>
    </location>
</feature>
<accession>A0ABR0CWG3</accession>
<name>A0ABR0CWG3_9LAMI</name>
<feature type="region of interest" description="Disordered" evidence="2">
    <location>
        <begin position="224"/>
        <end position="253"/>
    </location>
</feature>
<evidence type="ECO:0000313" key="4">
    <source>
        <dbReference type="EMBL" id="KAK4480653.1"/>
    </source>
</evidence>
<keyword evidence="5" id="KW-1185">Reference proteome</keyword>
<feature type="region of interest" description="Disordered" evidence="2">
    <location>
        <begin position="428"/>
        <end position="494"/>
    </location>
</feature>
<feature type="compositionally biased region" description="Basic and acidic residues" evidence="2">
    <location>
        <begin position="696"/>
        <end position="709"/>
    </location>
</feature>
<evidence type="ECO:0000313" key="5">
    <source>
        <dbReference type="Proteomes" id="UP001291926"/>
    </source>
</evidence>
<feature type="region of interest" description="Disordered" evidence="2">
    <location>
        <begin position="266"/>
        <end position="320"/>
    </location>
</feature>
<feature type="compositionally biased region" description="Polar residues" evidence="2">
    <location>
        <begin position="429"/>
        <end position="445"/>
    </location>
</feature>
<gene>
    <name evidence="4" type="ORF">RD792_013731</name>
</gene>
<dbReference type="PANTHER" id="PTHR31008">
    <property type="entry name" value="COP1-INTERACTING PROTEIN-RELATED"/>
    <property type="match status" value="1"/>
</dbReference>
<dbReference type="InterPro" id="IPR005688">
    <property type="entry name" value="Toc34"/>
</dbReference>
<protein>
    <recommendedName>
        <fullName evidence="3">AIG1-type G domain-containing protein</fullName>
    </recommendedName>
</protein>
<dbReference type="CDD" id="cd01853">
    <property type="entry name" value="Toc34_like"/>
    <property type="match status" value="1"/>
</dbReference>
<feature type="region of interest" description="Disordered" evidence="2">
    <location>
        <begin position="753"/>
        <end position="785"/>
    </location>
</feature>
<dbReference type="Pfam" id="PF04548">
    <property type="entry name" value="AIG1"/>
    <property type="match status" value="1"/>
</dbReference>
<dbReference type="PROSITE" id="PS51720">
    <property type="entry name" value="G_AIG1"/>
    <property type="match status" value="1"/>
</dbReference>
<feature type="region of interest" description="Disordered" evidence="2">
    <location>
        <begin position="337"/>
        <end position="370"/>
    </location>
</feature>
<dbReference type="Gene3D" id="3.40.50.300">
    <property type="entry name" value="P-loop containing nucleotide triphosphate hydrolases"/>
    <property type="match status" value="1"/>
</dbReference>
<dbReference type="PANTHER" id="PTHR31008:SF5">
    <property type="entry name" value="EXPRESSED PROTEIN"/>
    <property type="match status" value="1"/>
</dbReference>
<evidence type="ECO:0000259" key="3">
    <source>
        <dbReference type="PROSITE" id="PS51720"/>
    </source>
</evidence>
<feature type="compositionally biased region" description="Polar residues" evidence="2">
    <location>
        <begin position="241"/>
        <end position="251"/>
    </location>
</feature>
<dbReference type="Proteomes" id="UP001291926">
    <property type="component" value="Unassembled WGS sequence"/>
</dbReference>
<organism evidence="4 5">
    <name type="scientific">Penstemon davidsonii</name>
    <dbReference type="NCBI Taxonomy" id="160366"/>
    <lineage>
        <taxon>Eukaryota</taxon>
        <taxon>Viridiplantae</taxon>
        <taxon>Streptophyta</taxon>
        <taxon>Embryophyta</taxon>
        <taxon>Tracheophyta</taxon>
        <taxon>Spermatophyta</taxon>
        <taxon>Magnoliopsida</taxon>
        <taxon>eudicotyledons</taxon>
        <taxon>Gunneridae</taxon>
        <taxon>Pentapetalae</taxon>
        <taxon>asterids</taxon>
        <taxon>lamiids</taxon>
        <taxon>Lamiales</taxon>
        <taxon>Plantaginaceae</taxon>
        <taxon>Cheloneae</taxon>
        <taxon>Penstemon</taxon>
    </lineage>
</organism>
<feature type="compositionally biased region" description="Low complexity" evidence="2">
    <location>
        <begin position="297"/>
        <end position="320"/>
    </location>
</feature>